<accession>A0ABP6ZY58</accession>
<name>A0ABP6ZY58_9ACTN</name>
<organism evidence="1 2">
    <name type="scientific">Kineosporia mesophila</name>
    <dbReference type="NCBI Taxonomy" id="566012"/>
    <lineage>
        <taxon>Bacteria</taxon>
        <taxon>Bacillati</taxon>
        <taxon>Actinomycetota</taxon>
        <taxon>Actinomycetes</taxon>
        <taxon>Kineosporiales</taxon>
        <taxon>Kineosporiaceae</taxon>
        <taxon>Kineosporia</taxon>
    </lineage>
</organism>
<evidence type="ECO:0000313" key="1">
    <source>
        <dbReference type="EMBL" id="GAA3621570.1"/>
    </source>
</evidence>
<dbReference type="Proteomes" id="UP001501074">
    <property type="component" value="Unassembled WGS sequence"/>
</dbReference>
<evidence type="ECO:0008006" key="3">
    <source>
        <dbReference type="Google" id="ProtNLM"/>
    </source>
</evidence>
<comment type="caution">
    <text evidence="1">The sequence shown here is derived from an EMBL/GenBank/DDBJ whole genome shotgun (WGS) entry which is preliminary data.</text>
</comment>
<proteinExistence type="predicted"/>
<gene>
    <name evidence="1" type="ORF">GCM10022223_43080</name>
</gene>
<protein>
    <recommendedName>
        <fullName evidence="3">MarR family transcriptional regulator</fullName>
    </recommendedName>
</protein>
<keyword evidence="2" id="KW-1185">Reference proteome</keyword>
<reference evidence="2" key="1">
    <citation type="journal article" date="2019" name="Int. J. Syst. Evol. Microbiol.">
        <title>The Global Catalogue of Microorganisms (GCM) 10K type strain sequencing project: providing services to taxonomists for standard genome sequencing and annotation.</title>
        <authorList>
            <consortium name="The Broad Institute Genomics Platform"/>
            <consortium name="The Broad Institute Genome Sequencing Center for Infectious Disease"/>
            <person name="Wu L."/>
            <person name="Ma J."/>
        </authorList>
    </citation>
    <scope>NUCLEOTIDE SEQUENCE [LARGE SCALE GENOMIC DNA]</scope>
    <source>
        <strain evidence="2">JCM 16902</strain>
    </source>
</reference>
<dbReference type="EMBL" id="BAAAZO010000008">
    <property type="protein sequence ID" value="GAA3621570.1"/>
    <property type="molecule type" value="Genomic_DNA"/>
</dbReference>
<sequence>MPRPDPHLTPRDRVVLLSLMAVATDVSNRELKARCGLDLTGDARHRLNDAGLVNSPKVGRELRHELTEDGWDWAKKEFSQPYPPRADTGTRGMYLILSRFSEFLDRTNQSADAIFTPPAKDLGIRLRKAVTELAEAPGEWVALSQLRLHLSDVPRKELDAALSAAYQQKDLVIMADADERRLSAADRAAAVRIGGEDHHLIRLATS</sequence>
<evidence type="ECO:0000313" key="2">
    <source>
        <dbReference type="Proteomes" id="UP001501074"/>
    </source>
</evidence>